<keyword evidence="3" id="KW-0813">Transport</keyword>
<evidence type="ECO:0000313" key="9">
    <source>
        <dbReference type="EMBL" id="KAK1920583.1"/>
    </source>
</evidence>
<evidence type="ECO:0000256" key="5">
    <source>
        <dbReference type="ARBA" id="ARBA00022692"/>
    </source>
</evidence>
<dbReference type="Proteomes" id="UP001182556">
    <property type="component" value="Unassembled WGS sequence"/>
</dbReference>
<comment type="similarity">
    <text evidence="2">Belongs to the arsenical resistance-3 (ACR3) (TC 2.A.59) family.</text>
</comment>
<keyword evidence="6 8" id="KW-1133">Transmembrane helix</keyword>
<dbReference type="GO" id="GO:0015297">
    <property type="term" value="F:antiporter activity"/>
    <property type="evidence" value="ECO:0007669"/>
    <property type="project" value="InterPro"/>
</dbReference>
<dbReference type="Pfam" id="PF01758">
    <property type="entry name" value="SBF"/>
    <property type="match status" value="1"/>
</dbReference>
<feature type="transmembrane region" description="Helical" evidence="8">
    <location>
        <begin position="46"/>
        <end position="71"/>
    </location>
</feature>
<evidence type="ECO:0000256" key="1">
    <source>
        <dbReference type="ARBA" id="ARBA00004651"/>
    </source>
</evidence>
<name>A0AAD9CUF2_PAPLA</name>
<keyword evidence="4" id="KW-1003">Cell membrane</keyword>
<gene>
    <name evidence="9" type="ORF">DB88DRAFT_543379</name>
</gene>
<keyword evidence="5 8" id="KW-0812">Transmembrane</keyword>
<dbReference type="GO" id="GO:0015105">
    <property type="term" value="F:arsenite transmembrane transporter activity"/>
    <property type="evidence" value="ECO:0007669"/>
    <property type="project" value="TreeGrafter"/>
</dbReference>
<dbReference type="AlphaFoldDB" id="A0AAD9CUF2"/>
<protein>
    <submittedName>
        <fullName evidence="9">Sodium bile acid symporter family-domain-containing protein</fullName>
    </submittedName>
</protein>
<comment type="caution">
    <text evidence="9">The sequence shown here is derived from an EMBL/GenBank/DDBJ whole genome shotgun (WGS) entry which is preliminary data.</text>
</comment>
<dbReference type="PANTHER" id="PTHR43057:SF1">
    <property type="entry name" value="ARSENICAL-RESISTANCE PROTEIN 3"/>
    <property type="match status" value="1"/>
</dbReference>
<accession>A0AAD9CUF2</accession>
<reference evidence="9" key="1">
    <citation type="submission" date="2023-02" db="EMBL/GenBank/DDBJ databases">
        <title>Identification and recombinant expression of a fungal hydrolase from Papiliotrema laurentii that hydrolyzes apple cutin and clears colloidal polyester polyurethane.</title>
        <authorList>
            <consortium name="DOE Joint Genome Institute"/>
            <person name="Roman V.A."/>
            <person name="Bojanowski C."/>
            <person name="Crable B.R."/>
            <person name="Wagner D.N."/>
            <person name="Hung C.S."/>
            <person name="Nadeau L.J."/>
            <person name="Schratz L."/>
            <person name="Haridas S."/>
            <person name="Pangilinan J."/>
            <person name="Lipzen A."/>
            <person name="Na H."/>
            <person name="Yan M."/>
            <person name="Ng V."/>
            <person name="Grigoriev I.V."/>
            <person name="Spatafora J.W."/>
            <person name="Barlow D."/>
            <person name="Biffinger J."/>
            <person name="Kelley-Loughnane N."/>
            <person name="Varaljay V.A."/>
            <person name="Crookes-Goodson W.J."/>
        </authorList>
    </citation>
    <scope>NUCLEOTIDE SEQUENCE</scope>
    <source>
        <strain evidence="9">5307AH</strain>
    </source>
</reference>
<evidence type="ECO:0000256" key="7">
    <source>
        <dbReference type="ARBA" id="ARBA00023136"/>
    </source>
</evidence>
<evidence type="ECO:0000256" key="3">
    <source>
        <dbReference type="ARBA" id="ARBA00022448"/>
    </source>
</evidence>
<dbReference type="PANTHER" id="PTHR43057">
    <property type="entry name" value="ARSENITE EFFLUX TRANSPORTER"/>
    <property type="match status" value="1"/>
</dbReference>
<sequence>MLAVAWATLPDLPTYRTGVIMVGLARCIAMVMIWNHLAHGDGDYCAILVIINSILQIVLYSPMSLFFINIISGETACSLNTAGRRLRIILIFAGQATRILDNIGDVFRVVVPMTLYFVVMWTSAFFLVYYSHAGQSFTAGSNNFELAIAVCVA</sequence>
<dbReference type="EMBL" id="JAODAN010000017">
    <property type="protein sequence ID" value="KAK1920583.1"/>
    <property type="molecule type" value="Genomic_DNA"/>
</dbReference>
<feature type="transmembrane region" description="Helical" evidence="8">
    <location>
        <begin position="109"/>
        <end position="130"/>
    </location>
</feature>
<comment type="subcellular location">
    <subcellularLocation>
        <location evidence="1">Cell membrane</location>
        <topology evidence="1">Multi-pass membrane protein</topology>
    </subcellularLocation>
</comment>
<dbReference type="InterPro" id="IPR004706">
    <property type="entry name" value="Arsenical-R_Acr3"/>
</dbReference>
<evidence type="ECO:0000256" key="8">
    <source>
        <dbReference type="SAM" id="Phobius"/>
    </source>
</evidence>
<keyword evidence="7 8" id="KW-0472">Membrane</keyword>
<dbReference type="InterPro" id="IPR002657">
    <property type="entry name" value="BilAc:Na_symport/Acr3"/>
</dbReference>
<evidence type="ECO:0000256" key="6">
    <source>
        <dbReference type="ARBA" id="ARBA00022989"/>
    </source>
</evidence>
<dbReference type="Gene3D" id="1.20.1530.20">
    <property type="match status" value="1"/>
</dbReference>
<dbReference type="InterPro" id="IPR038770">
    <property type="entry name" value="Na+/solute_symporter_sf"/>
</dbReference>
<dbReference type="GO" id="GO:0015104">
    <property type="term" value="F:antimonite transmembrane transporter activity"/>
    <property type="evidence" value="ECO:0007669"/>
    <property type="project" value="TreeGrafter"/>
</dbReference>
<feature type="transmembrane region" description="Helical" evidence="8">
    <location>
        <begin position="15"/>
        <end position="34"/>
    </location>
</feature>
<feature type="non-terminal residue" evidence="9">
    <location>
        <position position="153"/>
    </location>
</feature>
<dbReference type="GO" id="GO:0005886">
    <property type="term" value="C:plasma membrane"/>
    <property type="evidence" value="ECO:0007669"/>
    <property type="project" value="UniProtKB-SubCell"/>
</dbReference>
<keyword evidence="10" id="KW-1185">Reference proteome</keyword>
<evidence type="ECO:0000256" key="4">
    <source>
        <dbReference type="ARBA" id="ARBA00022475"/>
    </source>
</evidence>
<proteinExistence type="inferred from homology"/>
<evidence type="ECO:0000313" key="10">
    <source>
        <dbReference type="Proteomes" id="UP001182556"/>
    </source>
</evidence>
<evidence type="ECO:0000256" key="2">
    <source>
        <dbReference type="ARBA" id="ARBA00010110"/>
    </source>
</evidence>
<organism evidence="9 10">
    <name type="scientific">Papiliotrema laurentii</name>
    <name type="common">Cryptococcus laurentii</name>
    <dbReference type="NCBI Taxonomy" id="5418"/>
    <lineage>
        <taxon>Eukaryota</taxon>
        <taxon>Fungi</taxon>
        <taxon>Dikarya</taxon>
        <taxon>Basidiomycota</taxon>
        <taxon>Agaricomycotina</taxon>
        <taxon>Tremellomycetes</taxon>
        <taxon>Tremellales</taxon>
        <taxon>Rhynchogastremaceae</taxon>
        <taxon>Papiliotrema</taxon>
    </lineage>
</organism>